<dbReference type="Pfam" id="PF11450">
    <property type="entry name" value="DUF3008"/>
    <property type="match status" value="1"/>
</dbReference>
<evidence type="ECO:0000256" key="1">
    <source>
        <dbReference type="SAM" id="MobiDB-lite"/>
    </source>
</evidence>
<feature type="compositionally biased region" description="Low complexity" evidence="1">
    <location>
        <begin position="1"/>
        <end position="18"/>
    </location>
</feature>
<dbReference type="EMBL" id="JBDLBR010000006">
    <property type="protein sequence ID" value="MEN7538535.1"/>
    <property type="molecule type" value="Genomic_DNA"/>
</dbReference>
<dbReference type="RefSeq" id="WP_346785994.1">
    <property type="nucleotide sequence ID" value="NZ_JBDLBR010000006.1"/>
</dbReference>
<keyword evidence="3" id="KW-1185">Reference proteome</keyword>
<dbReference type="InterPro" id="IPR021553">
    <property type="entry name" value="DUF3008"/>
</dbReference>
<accession>A0ABV0D3K9</accession>
<comment type="caution">
    <text evidence="2">The sequence shown here is derived from an EMBL/GenBank/DDBJ whole genome shotgun (WGS) entry which is preliminary data.</text>
</comment>
<proteinExistence type="predicted"/>
<name>A0ABV0D3K9_9SPHN</name>
<protein>
    <submittedName>
        <fullName evidence="2">DUF3008 family protein</fullName>
    </submittedName>
</protein>
<reference evidence="2 3" key="1">
    <citation type="submission" date="2024-05" db="EMBL/GenBank/DDBJ databases">
        <authorList>
            <person name="Park S."/>
        </authorList>
    </citation>
    <scope>NUCLEOTIDE SEQUENCE [LARGE SCALE GENOMIC DNA]</scope>
    <source>
        <strain evidence="2 3">DGU5</strain>
    </source>
</reference>
<organism evidence="2 3">
    <name type="scientific">Aurantiacibacter flavus</name>
    <dbReference type="NCBI Taxonomy" id="3145232"/>
    <lineage>
        <taxon>Bacteria</taxon>
        <taxon>Pseudomonadati</taxon>
        <taxon>Pseudomonadota</taxon>
        <taxon>Alphaproteobacteria</taxon>
        <taxon>Sphingomonadales</taxon>
        <taxon>Erythrobacteraceae</taxon>
        <taxon>Aurantiacibacter</taxon>
    </lineage>
</organism>
<dbReference type="Proteomes" id="UP001484535">
    <property type="component" value="Unassembled WGS sequence"/>
</dbReference>
<evidence type="ECO:0000313" key="3">
    <source>
        <dbReference type="Proteomes" id="UP001484535"/>
    </source>
</evidence>
<evidence type="ECO:0000313" key="2">
    <source>
        <dbReference type="EMBL" id="MEN7538535.1"/>
    </source>
</evidence>
<gene>
    <name evidence="2" type="ORF">ABDJ38_15245</name>
</gene>
<feature type="region of interest" description="Disordered" evidence="1">
    <location>
        <begin position="1"/>
        <end position="25"/>
    </location>
</feature>
<sequence length="71" mass="7620">MNQQSQARQEAAGEALAAKRGKADASRLDGVARTFYERMSESELEEVAAATHGVLPESQPETNSDDLARGD</sequence>
<feature type="region of interest" description="Disordered" evidence="1">
    <location>
        <begin position="42"/>
        <end position="71"/>
    </location>
</feature>